<keyword evidence="7 10" id="KW-0472">Membrane</keyword>
<evidence type="ECO:0000256" key="5">
    <source>
        <dbReference type="ARBA" id="ARBA00022989"/>
    </source>
</evidence>
<evidence type="ECO:0008006" key="12">
    <source>
        <dbReference type="Google" id="ProtNLM"/>
    </source>
</evidence>
<organism evidence="11">
    <name type="scientific">marine sediment metagenome</name>
    <dbReference type="NCBI Taxonomy" id="412755"/>
    <lineage>
        <taxon>unclassified sequences</taxon>
        <taxon>metagenomes</taxon>
        <taxon>ecological metagenomes</taxon>
    </lineage>
</organism>
<evidence type="ECO:0000256" key="3">
    <source>
        <dbReference type="ARBA" id="ARBA00022679"/>
    </source>
</evidence>
<sequence>MPWLIVILGYLLGSIPTGYIAGRFFGKVDIRRVGDGNMGAQNAFHQLGAKVGVVVGIIDAGKGALAILIA</sequence>
<dbReference type="PANTHER" id="PTHR30309:SF0">
    <property type="entry name" value="GLYCEROL-3-PHOSPHATE ACYLTRANSFERASE-RELATED"/>
    <property type="match status" value="1"/>
</dbReference>
<dbReference type="AlphaFoldDB" id="X0Z8S7"/>
<dbReference type="GO" id="GO:0005886">
    <property type="term" value="C:plasma membrane"/>
    <property type="evidence" value="ECO:0007669"/>
    <property type="project" value="InterPro"/>
</dbReference>
<dbReference type="SMART" id="SM01207">
    <property type="entry name" value="G3P_acyltransf"/>
    <property type="match status" value="1"/>
</dbReference>
<feature type="non-terminal residue" evidence="11">
    <location>
        <position position="70"/>
    </location>
</feature>
<comment type="caution">
    <text evidence="11">The sequence shown here is derived from an EMBL/GenBank/DDBJ whole genome shotgun (WGS) entry which is preliminary data.</text>
</comment>
<evidence type="ECO:0000256" key="2">
    <source>
        <dbReference type="ARBA" id="ARBA00022516"/>
    </source>
</evidence>
<evidence type="ECO:0000256" key="6">
    <source>
        <dbReference type="ARBA" id="ARBA00023098"/>
    </source>
</evidence>
<dbReference type="EMBL" id="BARS01056693">
    <property type="protein sequence ID" value="GAG44901.1"/>
    <property type="molecule type" value="Genomic_DNA"/>
</dbReference>
<name>X0Z8S7_9ZZZZ</name>
<dbReference type="PANTHER" id="PTHR30309">
    <property type="entry name" value="INNER MEMBRANE PROTEIN YGIH"/>
    <property type="match status" value="1"/>
</dbReference>
<evidence type="ECO:0000256" key="4">
    <source>
        <dbReference type="ARBA" id="ARBA00022692"/>
    </source>
</evidence>
<keyword evidence="5 10" id="KW-1133">Transmembrane helix</keyword>
<evidence type="ECO:0000256" key="9">
    <source>
        <dbReference type="ARBA" id="ARBA00023264"/>
    </source>
</evidence>
<evidence type="ECO:0000313" key="11">
    <source>
        <dbReference type="EMBL" id="GAG44901.1"/>
    </source>
</evidence>
<keyword evidence="6" id="KW-0443">Lipid metabolism</keyword>
<evidence type="ECO:0000256" key="10">
    <source>
        <dbReference type="SAM" id="Phobius"/>
    </source>
</evidence>
<proteinExistence type="predicted"/>
<dbReference type="GO" id="GO:0008654">
    <property type="term" value="P:phospholipid biosynthetic process"/>
    <property type="evidence" value="ECO:0007669"/>
    <property type="project" value="UniProtKB-KW"/>
</dbReference>
<evidence type="ECO:0000256" key="1">
    <source>
        <dbReference type="ARBA" id="ARBA00022475"/>
    </source>
</evidence>
<keyword evidence="9" id="KW-1208">Phospholipid metabolism</keyword>
<reference evidence="11" key="1">
    <citation type="journal article" date="2014" name="Front. Microbiol.">
        <title>High frequency of phylogenetically diverse reductive dehalogenase-homologous genes in deep subseafloor sedimentary metagenomes.</title>
        <authorList>
            <person name="Kawai M."/>
            <person name="Futagami T."/>
            <person name="Toyoda A."/>
            <person name="Takaki Y."/>
            <person name="Nishi S."/>
            <person name="Hori S."/>
            <person name="Arai W."/>
            <person name="Tsubouchi T."/>
            <person name="Morono Y."/>
            <person name="Uchiyama I."/>
            <person name="Ito T."/>
            <person name="Fujiyama A."/>
            <person name="Inagaki F."/>
            <person name="Takami H."/>
        </authorList>
    </citation>
    <scope>NUCLEOTIDE SEQUENCE</scope>
    <source>
        <strain evidence="11">Expedition CK06-06</strain>
    </source>
</reference>
<dbReference type="GO" id="GO:0043772">
    <property type="term" value="F:acyl-phosphate glycerol-3-phosphate acyltransferase activity"/>
    <property type="evidence" value="ECO:0007669"/>
    <property type="project" value="InterPro"/>
</dbReference>
<keyword evidence="3" id="KW-0808">Transferase</keyword>
<keyword evidence="1" id="KW-1003">Cell membrane</keyword>
<keyword evidence="4 10" id="KW-0812">Transmembrane</keyword>
<protein>
    <recommendedName>
        <fullName evidence="12">Glycerol-3-phosphate acyltransferase</fullName>
    </recommendedName>
</protein>
<evidence type="ECO:0000256" key="7">
    <source>
        <dbReference type="ARBA" id="ARBA00023136"/>
    </source>
</evidence>
<evidence type="ECO:0000256" key="8">
    <source>
        <dbReference type="ARBA" id="ARBA00023209"/>
    </source>
</evidence>
<dbReference type="InterPro" id="IPR003811">
    <property type="entry name" value="G3P_acylTferase_PlsY"/>
</dbReference>
<feature type="transmembrane region" description="Helical" evidence="10">
    <location>
        <begin position="6"/>
        <end position="25"/>
    </location>
</feature>
<keyword evidence="8" id="KW-0594">Phospholipid biosynthesis</keyword>
<accession>X0Z8S7</accession>
<gene>
    <name evidence="11" type="ORF">S01H1_83403</name>
</gene>
<dbReference type="Pfam" id="PF02660">
    <property type="entry name" value="G3P_acyltransf"/>
    <property type="match status" value="1"/>
</dbReference>
<keyword evidence="2" id="KW-0444">Lipid biosynthesis</keyword>